<accession>A0A9N7U1U6</accession>
<reference evidence="2" key="1">
    <citation type="submission" date="2020-03" db="EMBL/GenBank/DDBJ databases">
        <authorList>
            <person name="Weist P."/>
        </authorList>
    </citation>
    <scope>NUCLEOTIDE SEQUENCE</scope>
</reference>
<keyword evidence="3" id="KW-1185">Reference proteome</keyword>
<gene>
    <name evidence="2" type="ORF">PLEPLA_LOCUS10493</name>
</gene>
<evidence type="ECO:0000313" key="2">
    <source>
        <dbReference type="EMBL" id="CAB1422577.1"/>
    </source>
</evidence>
<dbReference type="Proteomes" id="UP001153269">
    <property type="component" value="Unassembled WGS sequence"/>
</dbReference>
<evidence type="ECO:0000313" key="3">
    <source>
        <dbReference type="Proteomes" id="UP001153269"/>
    </source>
</evidence>
<dbReference type="EMBL" id="CADEAL010000594">
    <property type="protein sequence ID" value="CAB1422577.1"/>
    <property type="molecule type" value="Genomic_DNA"/>
</dbReference>
<dbReference type="AlphaFoldDB" id="A0A9N7U1U6"/>
<organism evidence="2 3">
    <name type="scientific">Pleuronectes platessa</name>
    <name type="common">European plaice</name>
    <dbReference type="NCBI Taxonomy" id="8262"/>
    <lineage>
        <taxon>Eukaryota</taxon>
        <taxon>Metazoa</taxon>
        <taxon>Chordata</taxon>
        <taxon>Craniata</taxon>
        <taxon>Vertebrata</taxon>
        <taxon>Euteleostomi</taxon>
        <taxon>Actinopterygii</taxon>
        <taxon>Neopterygii</taxon>
        <taxon>Teleostei</taxon>
        <taxon>Neoteleostei</taxon>
        <taxon>Acanthomorphata</taxon>
        <taxon>Carangaria</taxon>
        <taxon>Pleuronectiformes</taxon>
        <taxon>Pleuronectoidei</taxon>
        <taxon>Pleuronectidae</taxon>
        <taxon>Pleuronectes</taxon>
    </lineage>
</organism>
<comment type="caution">
    <text evidence="2">The sequence shown here is derived from an EMBL/GenBank/DDBJ whole genome shotgun (WGS) entry which is preliminary data.</text>
</comment>
<protein>
    <submittedName>
        <fullName evidence="2">Uncharacterized protein</fullName>
    </submittedName>
</protein>
<feature type="region of interest" description="Disordered" evidence="1">
    <location>
        <begin position="1"/>
        <end position="20"/>
    </location>
</feature>
<sequence>MNNAAGDGPGQTSPRQRDNVQSIQARGGDWVLFNTGFCDSPIHTQQYGVQTLQRKTGIELPDLLGKGRPALPPELQPPSAPMSRVGSINQPVGLCSAGTTISRSQRSFWLSASSALIAHIRLKNGKETTLPYHCRGGEPAYFDVFISYVYDSSSSSEICVFFQFHVRHVLETSSIALCVFSRCFTRQLEGQGTLGKQGCSRSGNNTTLNTSQEVRLYQPISC</sequence>
<feature type="compositionally biased region" description="Polar residues" evidence="1">
    <location>
        <begin position="10"/>
        <end position="20"/>
    </location>
</feature>
<evidence type="ECO:0000256" key="1">
    <source>
        <dbReference type="SAM" id="MobiDB-lite"/>
    </source>
</evidence>
<name>A0A9N7U1U6_PLEPL</name>
<proteinExistence type="predicted"/>